<evidence type="ECO:0000313" key="7">
    <source>
        <dbReference type="EMBL" id="TDK25271.1"/>
    </source>
</evidence>
<dbReference type="EMBL" id="SMTK01000003">
    <property type="protein sequence ID" value="TDK25271.1"/>
    <property type="molecule type" value="Genomic_DNA"/>
</dbReference>
<dbReference type="InterPro" id="IPR036938">
    <property type="entry name" value="PAP2/HPO_sf"/>
</dbReference>
<feature type="domain" description="Inositolphosphotransferase Aur1/Ipt1" evidence="6">
    <location>
        <begin position="134"/>
        <end position="327"/>
    </location>
</feature>
<evidence type="ECO:0000256" key="3">
    <source>
        <dbReference type="ARBA" id="ARBA00022989"/>
    </source>
</evidence>
<reference evidence="7 8" key="1">
    <citation type="submission" date="2019-03" db="EMBL/GenBank/DDBJ databases">
        <title>Arthrobacter sp. nov., an bacterium isolated from biocrust in Mu Us Desert.</title>
        <authorList>
            <person name="Lixiong L."/>
        </authorList>
    </citation>
    <scope>NUCLEOTIDE SEQUENCE [LARGE SCALE GENOMIC DNA]</scope>
    <source>
        <strain evidence="7 8">SLN-3</strain>
    </source>
</reference>
<keyword evidence="4 5" id="KW-0472">Membrane</keyword>
<feature type="transmembrane region" description="Helical" evidence="5">
    <location>
        <begin position="192"/>
        <end position="213"/>
    </location>
</feature>
<feature type="transmembrane region" description="Helical" evidence="5">
    <location>
        <begin position="53"/>
        <end position="73"/>
    </location>
</feature>
<feature type="transmembrane region" description="Helical" evidence="5">
    <location>
        <begin position="94"/>
        <end position="115"/>
    </location>
</feature>
<dbReference type="Pfam" id="PF14378">
    <property type="entry name" value="PAP2_3"/>
    <property type="match status" value="1"/>
</dbReference>
<keyword evidence="2 5" id="KW-0812">Transmembrane</keyword>
<feature type="transmembrane region" description="Helical" evidence="5">
    <location>
        <begin position="314"/>
        <end position="333"/>
    </location>
</feature>
<accession>A0A4R5TVX4</accession>
<organism evidence="7 8">
    <name type="scientific">Arthrobacter crusticola</name>
    <dbReference type="NCBI Taxonomy" id="2547960"/>
    <lineage>
        <taxon>Bacteria</taxon>
        <taxon>Bacillati</taxon>
        <taxon>Actinomycetota</taxon>
        <taxon>Actinomycetes</taxon>
        <taxon>Micrococcales</taxon>
        <taxon>Micrococcaceae</taxon>
        <taxon>Arthrobacter</taxon>
    </lineage>
</organism>
<dbReference type="PANTHER" id="PTHR31310">
    <property type="match status" value="1"/>
</dbReference>
<name>A0A4R5TVX4_9MICC</name>
<evidence type="ECO:0000256" key="5">
    <source>
        <dbReference type="SAM" id="Phobius"/>
    </source>
</evidence>
<dbReference type="AlphaFoldDB" id="A0A4R5TVX4"/>
<dbReference type="InterPro" id="IPR026841">
    <property type="entry name" value="Aur1/Ipt1"/>
</dbReference>
<protein>
    <submittedName>
        <fullName evidence="7">Inositol phosphorylceramide synthase</fullName>
    </submittedName>
</protein>
<dbReference type="OrthoDB" id="5171662at2"/>
<dbReference type="CDD" id="cd03386">
    <property type="entry name" value="PAP2_Aur1_like"/>
    <property type="match status" value="1"/>
</dbReference>
<gene>
    <name evidence="7" type="ORF">E2F48_08290</name>
</gene>
<dbReference type="InterPro" id="IPR052185">
    <property type="entry name" value="IPC_Synthase-Related"/>
</dbReference>
<evidence type="ECO:0000259" key="6">
    <source>
        <dbReference type="Pfam" id="PF14378"/>
    </source>
</evidence>
<evidence type="ECO:0000256" key="1">
    <source>
        <dbReference type="ARBA" id="ARBA00004141"/>
    </source>
</evidence>
<dbReference type="SUPFAM" id="SSF48317">
    <property type="entry name" value="Acid phosphatase/Vanadium-dependent haloperoxidase"/>
    <property type="match status" value="1"/>
</dbReference>
<keyword evidence="8" id="KW-1185">Reference proteome</keyword>
<dbReference type="Gene3D" id="1.20.144.10">
    <property type="entry name" value="Phosphatidic acid phosphatase type 2/haloperoxidase"/>
    <property type="match status" value="1"/>
</dbReference>
<feature type="transmembrane region" description="Helical" evidence="5">
    <location>
        <begin position="290"/>
        <end position="308"/>
    </location>
</feature>
<dbReference type="GO" id="GO:0016020">
    <property type="term" value="C:membrane"/>
    <property type="evidence" value="ECO:0007669"/>
    <property type="project" value="UniProtKB-SubCell"/>
</dbReference>
<feature type="transmembrane region" description="Helical" evidence="5">
    <location>
        <begin position="258"/>
        <end position="278"/>
    </location>
</feature>
<evidence type="ECO:0000313" key="8">
    <source>
        <dbReference type="Proteomes" id="UP000295411"/>
    </source>
</evidence>
<comment type="subcellular location">
    <subcellularLocation>
        <location evidence="1">Membrane</location>
        <topology evidence="1">Multi-pass membrane protein</topology>
    </subcellularLocation>
</comment>
<keyword evidence="3 5" id="KW-1133">Transmembrane helix</keyword>
<dbReference type="RefSeq" id="WP_133403549.1">
    <property type="nucleotide sequence ID" value="NZ_SMTK01000003.1"/>
</dbReference>
<dbReference type="PANTHER" id="PTHR31310:SF7">
    <property type="entry name" value="PA-PHOSPHATASE RELATED-FAMILY PROTEIN DDB_G0268928"/>
    <property type="match status" value="1"/>
</dbReference>
<comment type="caution">
    <text evidence="7">The sequence shown here is derived from an EMBL/GenBank/DDBJ whole genome shotgun (WGS) entry which is preliminary data.</text>
</comment>
<feature type="transmembrane region" description="Helical" evidence="5">
    <location>
        <begin position="163"/>
        <end position="185"/>
    </location>
</feature>
<feature type="transmembrane region" description="Helical" evidence="5">
    <location>
        <begin position="20"/>
        <end position="41"/>
    </location>
</feature>
<evidence type="ECO:0000256" key="2">
    <source>
        <dbReference type="ARBA" id="ARBA00022692"/>
    </source>
</evidence>
<evidence type="ECO:0000256" key="4">
    <source>
        <dbReference type="ARBA" id="ARBA00023136"/>
    </source>
</evidence>
<sequence>MTTHVGPERPPWRRLFGVPLIVTLAFAGLMVLTAVLTGLPLRDPEGFLGPSYVRLPLTVLGVIAADVIPRVLLQRPAPRDLVRVTRRIFKQRWTGHRMSVAAAGLASFYLAYVAYRNLKSFLPFLQDHLADAALVETDRWFGGGGNPADVLQQLLGTGITAEVLSFVYMIFLIFVPISLAVALVWSKDLSLGAWYVGALCFNWVIGTVTYYAVPSLGPIYVQRASFTDLPDTAVSSLQEALYRNRLTVLADPHSTQSVHGIAAFASLHVSIVFTAAVIAQMARLPRVVRWVMWIYFILTAVATVYFGWHYVVDVFAGLAVGGLSVWLAAVSVGRASLRFGAGKDQNLLDARTGTAALR</sequence>
<dbReference type="Proteomes" id="UP000295411">
    <property type="component" value="Unassembled WGS sequence"/>
</dbReference>
<proteinExistence type="predicted"/>